<dbReference type="AlphaFoldDB" id="A0AAE0YJL3"/>
<gene>
    <name evidence="1" type="ORF">RRG08_039461</name>
</gene>
<name>A0AAE0YJL3_9GAST</name>
<sequence length="109" mass="12160">MTQCFKNYCRCEKSWYLKRKIPPQLEQRYEFTCEGVAVFKLCNQRTKLDSPVQPITTAGSERAQNVTQRLALRKCFASSDWPAGRSASVDIAVGPAPPGLNHRAATVIG</sequence>
<dbReference type="EMBL" id="JAWDGP010006036">
    <property type="protein sequence ID" value="KAK3748208.1"/>
    <property type="molecule type" value="Genomic_DNA"/>
</dbReference>
<accession>A0AAE0YJL3</accession>
<dbReference type="Proteomes" id="UP001283361">
    <property type="component" value="Unassembled WGS sequence"/>
</dbReference>
<reference evidence="1" key="1">
    <citation type="journal article" date="2023" name="G3 (Bethesda)">
        <title>A reference genome for the long-term kleptoplast-retaining sea slug Elysia crispata morphotype clarki.</title>
        <authorList>
            <person name="Eastman K.E."/>
            <person name="Pendleton A.L."/>
            <person name="Shaikh M.A."/>
            <person name="Suttiyut T."/>
            <person name="Ogas R."/>
            <person name="Tomko P."/>
            <person name="Gavelis G."/>
            <person name="Widhalm J.R."/>
            <person name="Wisecaver J.H."/>
        </authorList>
    </citation>
    <scope>NUCLEOTIDE SEQUENCE</scope>
    <source>
        <strain evidence="1">ECLA1</strain>
    </source>
</reference>
<organism evidence="1 2">
    <name type="scientific">Elysia crispata</name>
    <name type="common">lettuce slug</name>
    <dbReference type="NCBI Taxonomy" id="231223"/>
    <lineage>
        <taxon>Eukaryota</taxon>
        <taxon>Metazoa</taxon>
        <taxon>Spiralia</taxon>
        <taxon>Lophotrochozoa</taxon>
        <taxon>Mollusca</taxon>
        <taxon>Gastropoda</taxon>
        <taxon>Heterobranchia</taxon>
        <taxon>Euthyneura</taxon>
        <taxon>Panpulmonata</taxon>
        <taxon>Sacoglossa</taxon>
        <taxon>Placobranchoidea</taxon>
        <taxon>Plakobranchidae</taxon>
        <taxon>Elysia</taxon>
    </lineage>
</organism>
<proteinExistence type="predicted"/>
<comment type="caution">
    <text evidence="1">The sequence shown here is derived from an EMBL/GenBank/DDBJ whole genome shotgun (WGS) entry which is preliminary data.</text>
</comment>
<evidence type="ECO:0000313" key="1">
    <source>
        <dbReference type="EMBL" id="KAK3748208.1"/>
    </source>
</evidence>
<evidence type="ECO:0000313" key="2">
    <source>
        <dbReference type="Proteomes" id="UP001283361"/>
    </source>
</evidence>
<keyword evidence="2" id="KW-1185">Reference proteome</keyword>
<protein>
    <submittedName>
        <fullName evidence="1">Uncharacterized protein</fullName>
    </submittedName>
</protein>